<feature type="region of interest" description="Disordered" evidence="1">
    <location>
        <begin position="181"/>
        <end position="204"/>
    </location>
</feature>
<dbReference type="AlphaFoldDB" id="A0A1Y1HRQ9"/>
<evidence type="ECO:0000313" key="2">
    <source>
        <dbReference type="EMBL" id="GAQ79849.1"/>
    </source>
</evidence>
<feature type="compositionally biased region" description="Basic and acidic residues" evidence="1">
    <location>
        <begin position="182"/>
        <end position="195"/>
    </location>
</feature>
<sequence length="204" mass="22873">MRSKHRSRTSWPINYHGAFVRTLELSDHRKWLSGPHWLCYARWHSPGDRNPWVPLESIFFQACPGDVARFCMAVVANSTNPPPPPSTGLQHITGRVVLIYDADASSFKNDVSGWDGAAPATCWLLSDPVTDGYPLYHETHHVAARSGMEGSKNCEVEEDTGKGSKETSRLVKLVKKWKLNARAKDEEDSAEKHPLSEPLLKQVE</sequence>
<protein>
    <submittedName>
        <fullName evidence="2">Uncharacterized protein</fullName>
    </submittedName>
</protein>
<reference evidence="2 3" key="1">
    <citation type="journal article" date="2014" name="Nat. Commun.">
        <title>Klebsormidium flaccidum genome reveals primary factors for plant terrestrial adaptation.</title>
        <authorList>
            <person name="Hori K."/>
            <person name="Maruyama F."/>
            <person name="Fujisawa T."/>
            <person name="Togashi T."/>
            <person name="Yamamoto N."/>
            <person name="Seo M."/>
            <person name="Sato S."/>
            <person name="Yamada T."/>
            <person name="Mori H."/>
            <person name="Tajima N."/>
            <person name="Moriyama T."/>
            <person name="Ikeuchi M."/>
            <person name="Watanabe M."/>
            <person name="Wada H."/>
            <person name="Kobayashi K."/>
            <person name="Saito M."/>
            <person name="Masuda T."/>
            <person name="Sasaki-Sekimoto Y."/>
            <person name="Mashiguchi K."/>
            <person name="Awai K."/>
            <person name="Shimojima M."/>
            <person name="Masuda S."/>
            <person name="Iwai M."/>
            <person name="Nobusawa T."/>
            <person name="Narise T."/>
            <person name="Kondo S."/>
            <person name="Saito H."/>
            <person name="Sato R."/>
            <person name="Murakawa M."/>
            <person name="Ihara Y."/>
            <person name="Oshima-Yamada Y."/>
            <person name="Ohtaka K."/>
            <person name="Satoh M."/>
            <person name="Sonobe K."/>
            <person name="Ishii M."/>
            <person name="Ohtani R."/>
            <person name="Kanamori-Sato M."/>
            <person name="Honoki R."/>
            <person name="Miyazaki D."/>
            <person name="Mochizuki H."/>
            <person name="Umetsu J."/>
            <person name="Higashi K."/>
            <person name="Shibata D."/>
            <person name="Kamiya Y."/>
            <person name="Sato N."/>
            <person name="Nakamura Y."/>
            <person name="Tabata S."/>
            <person name="Ida S."/>
            <person name="Kurokawa K."/>
            <person name="Ohta H."/>
        </authorList>
    </citation>
    <scope>NUCLEOTIDE SEQUENCE [LARGE SCALE GENOMIC DNA]</scope>
    <source>
        <strain evidence="2 3">NIES-2285</strain>
    </source>
</reference>
<organism evidence="2 3">
    <name type="scientific">Klebsormidium nitens</name>
    <name type="common">Green alga</name>
    <name type="synonym">Ulothrix nitens</name>
    <dbReference type="NCBI Taxonomy" id="105231"/>
    <lineage>
        <taxon>Eukaryota</taxon>
        <taxon>Viridiplantae</taxon>
        <taxon>Streptophyta</taxon>
        <taxon>Klebsormidiophyceae</taxon>
        <taxon>Klebsormidiales</taxon>
        <taxon>Klebsormidiaceae</taxon>
        <taxon>Klebsormidium</taxon>
    </lineage>
</organism>
<dbReference type="EMBL" id="DF236988">
    <property type="protein sequence ID" value="GAQ79849.1"/>
    <property type="molecule type" value="Genomic_DNA"/>
</dbReference>
<evidence type="ECO:0000313" key="3">
    <source>
        <dbReference type="Proteomes" id="UP000054558"/>
    </source>
</evidence>
<gene>
    <name evidence="2" type="ORF">KFL_000390380</name>
</gene>
<proteinExistence type="predicted"/>
<evidence type="ECO:0000256" key="1">
    <source>
        <dbReference type="SAM" id="MobiDB-lite"/>
    </source>
</evidence>
<name>A0A1Y1HRQ9_KLENI</name>
<keyword evidence="3" id="KW-1185">Reference proteome</keyword>
<accession>A0A1Y1HRQ9</accession>
<dbReference type="Proteomes" id="UP000054558">
    <property type="component" value="Unassembled WGS sequence"/>
</dbReference>